<gene>
    <name evidence="2" type="ORF">QOZ84_11545</name>
</gene>
<dbReference type="InterPro" id="IPR021560">
    <property type="entry name" value="DUF3021"/>
</dbReference>
<sequence length="142" mass="16032">MLNLKSLIKRCVYGLICGILLAVAVFFIKAICNDMEGIIKESLFVTQILICGIMGMGFVGISQIFSIESLSILSKVIIHAIVQAVFYFTLAYFAGWIPSNKSDIIIMLSIYVITYVGFCISYKHYWKKKIEEINSSLSNRRI</sequence>
<feature type="transmembrane region" description="Helical" evidence="1">
    <location>
        <begin position="12"/>
        <end position="31"/>
    </location>
</feature>
<accession>A0ABT7EB89</accession>
<comment type="caution">
    <text evidence="2">The sequence shown here is derived from an EMBL/GenBank/DDBJ whole genome shotgun (WGS) entry which is preliminary data.</text>
</comment>
<keyword evidence="1" id="KW-0812">Transmembrane</keyword>
<dbReference type="RefSeq" id="WP_284133116.1">
    <property type="nucleotide sequence ID" value="NZ_JASKYM010000006.1"/>
</dbReference>
<keyword evidence="1" id="KW-0472">Membrane</keyword>
<dbReference type="Proteomes" id="UP001301012">
    <property type="component" value="Unassembled WGS sequence"/>
</dbReference>
<evidence type="ECO:0000313" key="3">
    <source>
        <dbReference type="Proteomes" id="UP001301012"/>
    </source>
</evidence>
<evidence type="ECO:0000313" key="2">
    <source>
        <dbReference type="EMBL" id="MDK2564185.1"/>
    </source>
</evidence>
<keyword evidence="1" id="KW-1133">Transmembrane helix</keyword>
<organism evidence="2 3">
    <name type="scientific">Romboutsia sedimentorum</name>
    <dbReference type="NCBI Taxonomy" id="1368474"/>
    <lineage>
        <taxon>Bacteria</taxon>
        <taxon>Bacillati</taxon>
        <taxon>Bacillota</taxon>
        <taxon>Clostridia</taxon>
        <taxon>Peptostreptococcales</taxon>
        <taxon>Peptostreptococcaceae</taxon>
        <taxon>Romboutsia</taxon>
    </lineage>
</organism>
<dbReference type="EMBL" id="JASKYM010000006">
    <property type="protein sequence ID" value="MDK2564185.1"/>
    <property type="molecule type" value="Genomic_DNA"/>
</dbReference>
<reference evidence="2 3" key="1">
    <citation type="submission" date="2023-05" db="EMBL/GenBank/DDBJ databases">
        <title>Rombocin, a short stable natural nisin variant, displays selective antimicrobial activity against Listeria monocytogenes and employs dual mode of action to kill target bacterial strains.</title>
        <authorList>
            <person name="Wambui J."/>
            <person name="Stephan R."/>
            <person name="Kuipers O.P."/>
        </authorList>
    </citation>
    <scope>NUCLEOTIDE SEQUENCE [LARGE SCALE GENOMIC DNA]</scope>
    <source>
        <strain evidence="2 3">RC002</strain>
    </source>
</reference>
<feature type="transmembrane region" description="Helical" evidence="1">
    <location>
        <begin position="43"/>
        <end position="65"/>
    </location>
</feature>
<dbReference type="Pfam" id="PF11457">
    <property type="entry name" value="DUF3021"/>
    <property type="match status" value="1"/>
</dbReference>
<evidence type="ECO:0000256" key="1">
    <source>
        <dbReference type="SAM" id="Phobius"/>
    </source>
</evidence>
<feature type="transmembrane region" description="Helical" evidence="1">
    <location>
        <begin position="77"/>
        <end position="98"/>
    </location>
</feature>
<protein>
    <submittedName>
        <fullName evidence="2">DUF3021 domain-containing protein</fullName>
    </submittedName>
</protein>
<name>A0ABT7EB89_9FIRM</name>
<feature type="transmembrane region" description="Helical" evidence="1">
    <location>
        <begin position="104"/>
        <end position="122"/>
    </location>
</feature>
<proteinExistence type="predicted"/>
<keyword evidence="3" id="KW-1185">Reference proteome</keyword>